<reference evidence="7 8" key="1">
    <citation type="submission" date="2016-11" db="EMBL/GenBank/DDBJ databases">
        <authorList>
            <person name="Jaros S."/>
            <person name="Januszkiewicz K."/>
            <person name="Wedrychowicz H."/>
        </authorList>
    </citation>
    <scope>NUCLEOTIDE SEQUENCE [LARGE SCALE GENOMIC DNA]</scope>
    <source>
        <strain evidence="7 8">CGMCC 4.5723</strain>
    </source>
</reference>
<dbReference type="Gene3D" id="3.30.565.10">
    <property type="entry name" value="Histidine kinase-like ATPase, C-terminal domain"/>
    <property type="match status" value="1"/>
</dbReference>
<dbReference type="OrthoDB" id="5241784at2"/>
<dbReference type="Gene3D" id="1.20.5.1930">
    <property type="match status" value="1"/>
</dbReference>
<gene>
    <name evidence="7" type="ORF">SAMN05421803_112138</name>
</gene>
<dbReference type="InterPro" id="IPR036890">
    <property type="entry name" value="HATPase_C_sf"/>
</dbReference>
<feature type="transmembrane region" description="Helical" evidence="5">
    <location>
        <begin position="97"/>
        <end position="130"/>
    </location>
</feature>
<organism evidence="7 8">
    <name type="scientific">Nocardiopsis flavescens</name>
    <dbReference type="NCBI Taxonomy" id="758803"/>
    <lineage>
        <taxon>Bacteria</taxon>
        <taxon>Bacillati</taxon>
        <taxon>Actinomycetota</taxon>
        <taxon>Actinomycetes</taxon>
        <taxon>Streptosporangiales</taxon>
        <taxon>Nocardiopsidaceae</taxon>
        <taxon>Nocardiopsis</taxon>
    </lineage>
</organism>
<evidence type="ECO:0000256" key="4">
    <source>
        <dbReference type="SAM" id="MobiDB-lite"/>
    </source>
</evidence>
<keyword evidence="5" id="KW-1133">Transmembrane helix</keyword>
<dbReference type="AlphaFoldDB" id="A0A1M6NWE0"/>
<dbReference type="RefSeq" id="WP_073380814.1">
    <property type="nucleotide sequence ID" value="NZ_FQZK01000012.1"/>
</dbReference>
<accession>A0A1M6NWE0</accession>
<keyword evidence="5" id="KW-0472">Membrane</keyword>
<feature type="transmembrane region" description="Helical" evidence="5">
    <location>
        <begin position="6"/>
        <end position="26"/>
    </location>
</feature>
<dbReference type="GO" id="GO:0016020">
    <property type="term" value="C:membrane"/>
    <property type="evidence" value="ECO:0007669"/>
    <property type="project" value="InterPro"/>
</dbReference>
<evidence type="ECO:0000256" key="5">
    <source>
        <dbReference type="SAM" id="Phobius"/>
    </source>
</evidence>
<evidence type="ECO:0000256" key="2">
    <source>
        <dbReference type="ARBA" id="ARBA00022777"/>
    </source>
</evidence>
<feature type="transmembrane region" description="Helical" evidence="5">
    <location>
        <begin position="67"/>
        <end position="85"/>
    </location>
</feature>
<keyword evidence="1" id="KW-0808">Transferase</keyword>
<dbReference type="Pfam" id="PF07730">
    <property type="entry name" value="HisKA_3"/>
    <property type="match status" value="1"/>
</dbReference>
<keyword evidence="5" id="KW-0812">Transmembrane</keyword>
<dbReference type="PANTHER" id="PTHR24421">
    <property type="entry name" value="NITRATE/NITRITE SENSOR PROTEIN NARX-RELATED"/>
    <property type="match status" value="1"/>
</dbReference>
<evidence type="ECO:0000259" key="6">
    <source>
        <dbReference type="Pfam" id="PF07730"/>
    </source>
</evidence>
<dbReference type="CDD" id="cd16917">
    <property type="entry name" value="HATPase_UhpB-NarQ-NarX-like"/>
    <property type="match status" value="1"/>
</dbReference>
<proteinExistence type="predicted"/>
<name>A0A1M6NWE0_9ACTN</name>
<keyword evidence="3" id="KW-0902">Two-component regulatory system</keyword>
<evidence type="ECO:0000256" key="1">
    <source>
        <dbReference type="ARBA" id="ARBA00022679"/>
    </source>
</evidence>
<feature type="transmembrane region" description="Helical" evidence="5">
    <location>
        <begin position="136"/>
        <end position="156"/>
    </location>
</feature>
<keyword evidence="2 7" id="KW-0418">Kinase</keyword>
<dbReference type="InterPro" id="IPR050482">
    <property type="entry name" value="Sensor_HK_TwoCompSys"/>
</dbReference>
<feature type="transmembrane region" description="Helical" evidence="5">
    <location>
        <begin position="38"/>
        <end position="61"/>
    </location>
</feature>
<dbReference type="STRING" id="758803.SAMN05421803_112138"/>
<sequence>MGQQQGTVRTALLAFGLTALFTALLWREWERAAADSALPWGATAAALGAYLVGCAALPAVAPLLGRAARTGACALLLVLGCGLVAAAGPQHSWITMFALAACATALPLALSLGATALVLAGVGAAALATGRTEGQLGGLVVIASVSVAVALAVRLTEANAELRRGRDQAAQLAVLRERERFSRDLHDLLGHSLTTIVVKAGAGRRILEATGDTVRAAAELRELEDLGRRSLAEVRGAVAGTRRVTLAGELLRAGAALSSAGVGLRTPAEVPSGGDEALGYAVREAVTNVVRHAGATRVEISTGPGWVEVRDDGCAEGVVPGTGLSGLERRLAERGGALTLSPSPGGGLTVRAEVPPDEDGGRP</sequence>
<feature type="domain" description="Signal transduction histidine kinase subgroup 3 dimerisation and phosphoacceptor" evidence="6">
    <location>
        <begin position="177"/>
        <end position="244"/>
    </location>
</feature>
<protein>
    <submittedName>
        <fullName evidence="7">Two-component system, NarL family, sensor histidine kinase DesK</fullName>
    </submittedName>
</protein>
<keyword evidence="8" id="KW-1185">Reference proteome</keyword>
<dbReference type="InterPro" id="IPR011712">
    <property type="entry name" value="Sig_transdc_His_kin_sub3_dim/P"/>
</dbReference>
<dbReference type="EMBL" id="FQZK01000012">
    <property type="protein sequence ID" value="SHK00016.1"/>
    <property type="molecule type" value="Genomic_DNA"/>
</dbReference>
<dbReference type="GO" id="GO:0046983">
    <property type="term" value="F:protein dimerization activity"/>
    <property type="evidence" value="ECO:0007669"/>
    <property type="project" value="InterPro"/>
</dbReference>
<evidence type="ECO:0000313" key="7">
    <source>
        <dbReference type="EMBL" id="SHK00016.1"/>
    </source>
</evidence>
<dbReference type="SUPFAM" id="SSF55874">
    <property type="entry name" value="ATPase domain of HSP90 chaperone/DNA topoisomerase II/histidine kinase"/>
    <property type="match status" value="1"/>
</dbReference>
<evidence type="ECO:0000256" key="3">
    <source>
        <dbReference type="ARBA" id="ARBA00023012"/>
    </source>
</evidence>
<dbReference type="GO" id="GO:0000155">
    <property type="term" value="F:phosphorelay sensor kinase activity"/>
    <property type="evidence" value="ECO:0007669"/>
    <property type="project" value="InterPro"/>
</dbReference>
<dbReference type="Proteomes" id="UP000184452">
    <property type="component" value="Unassembled WGS sequence"/>
</dbReference>
<feature type="region of interest" description="Disordered" evidence="4">
    <location>
        <begin position="335"/>
        <end position="363"/>
    </location>
</feature>
<evidence type="ECO:0000313" key="8">
    <source>
        <dbReference type="Proteomes" id="UP000184452"/>
    </source>
</evidence>